<dbReference type="OrthoDB" id="2424936at2759"/>
<protein>
    <submittedName>
        <fullName evidence="3">Uncharacterized protein</fullName>
    </submittedName>
</protein>
<feature type="region of interest" description="Disordered" evidence="2">
    <location>
        <begin position="1"/>
        <end position="33"/>
    </location>
</feature>
<evidence type="ECO:0000256" key="2">
    <source>
        <dbReference type="SAM" id="MobiDB-lite"/>
    </source>
</evidence>
<feature type="compositionally biased region" description="Basic and acidic residues" evidence="2">
    <location>
        <begin position="1"/>
        <end position="18"/>
    </location>
</feature>
<evidence type="ECO:0000313" key="3">
    <source>
        <dbReference type="EMBL" id="KAF9965940.1"/>
    </source>
</evidence>
<evidence type="ECO:0000313" key="4">
    <source>
        <dbReference type="Proteomes" id="UP000738359"/>
    </source>
</evidence>
<dbReference type="Proteomes" id="UP000738359">
    <property type="component" value="Unassembled WGS sequence"/>
</dbReference>
<dbReference type="AlphaFoldDB" id="A0A9P6JDS0"/>
<keyword evidence="4" id="KW-1185">Reference proteome</keyword>
<comment type="caution">
    <text evidence="3">The sequence shown here is derived from an EMBL/GenBank/DDBJ whole genome shotgun (WGS) entry which is preliminary data.</text>
</comment>
<evidence type="ECO:0000256" key="1">
    <source>
        <dbReference type="SAM" id="Coils"/>
    </source>
</evidence>
<feature type="region of interest" description="Disordered" evidence="2">
    <location>
        <begin position="108"/>
        <end position="137"/>
    </location>
</feature>
<name>A0A9P6JDS0_MORAP</name>
<keyword evidence="1" id="KW-0175">Coiled coil</keyword>
<feature type="coiled-coil region" evidence="1">
    <location>
        <begin position="752"/>
        <end position="833"/>
    </location>
</feature>
<sequence>MADRIREKEVEPTMKPKLEPGQTRQSMLQGKRDAAKAKLSACKRVPQGTMTKALETFRNAHDLTHDYSMDMFRKHLAFDEFVSEWRKVVQAEFDGIWAVECNKAIGTQSAKAKDTQPATGSEPGAPAELCDQGSGDSKEELRTCRTTLRHILRQELVPEHDYITQRLDSCQVIVTEITTEMTIVAQKAAILIAGGSLNNVVGFPEPLSAEFNIKTLLPANFPFRADVNPVVNAAPIPIGMQERLENGSKSASTRTHYDLIRLFSPDCMRYLYTAFLGPRGSQNNTGNHPLWDSLVTAIVDNSDAPTLSSSPTGIACTIAEHMTQLSTALTNMWEGSIYDKSLDYALRILLRLHLAPNRELECKERVKTAAQRKKEKAAKVKKLSRSSWQLRVRQLCDEVADLLSKGNSNEHRFAAIRGRLHALQQEEPIPIVKSLPPLEQQLQESESRGAGQGPLNGNDDTGLACNTILAVEDPDQLLGETEDDDEDEDEDDDGREVEESEIVTVSEASPGPAQKEPSRQRLRALQAVLKMLLESPSIQENINSKWVRASGFAKEDFTKRECEVVAYLANTLRPYVPKVKQDDQGRTIRPPAHVALRASFVLIANSVLRAAGYPDFARRIAPQVSAGSTHALHLGAVGVYETFCSVGDFEIMDQEGHLLTSRMSVTQPVTNKKVVVGAFLNITAVDALCRSHGLLFRDRLTYVDPYTVELTGSVIKEGRNPISSKYERRRKTAKGQHKNYWLDAFVESGLTKEEVFAKAAALADDVKEQEKEVKAKRRKVSTSLKIQTALKDNDMLEKSSASRNKLKEAQQTLRLHREELEPLEEALRSLRSDRYRYNKMEKAAAEATTDLTSRKHELDTRQQSGAKTETVPTWDRPACEDKAEKTDIRELIRSTRGTSKLVTVAGTDYGFVTMSETVPLTIGQVEKHLNRFGVLQDHPDTVLEEELSEIKLPKAIKISSAQIDTVSKTRVISKRREKRLRKSEEVQAAMTTITRPVSSLSLASTLSMVDQAHQSRKSVGRTLQKFERSKARLKDLHLHRMRSDRAWKKLCADERRQVQKHALRATPG</sequence>
<organism evidence="3 4">
    <name type="scientific">Mortierella alpina</name>
    <name type="common">Oleaginous fungus</name>
    <name type="synonym">Mortierella renispora</name>
    <dbReference type="NCBI Taxonomy" id="64518"/>
    <lineage>
        <taxon>Eukaryota</taxon>
        <taxon>Fungi</taxon>
        <taxon>Fungi incertae sedis</taxon>
        <taxon>Mucoromycota</taxon>
        <taxon>Mortierellomycotina</taxon>
        <taxon>Mortierellomycetes</taxon>
        <taxon>Mortierellales</taxon>
        <taxon>Mortierellaceae</taxon>
        <taxon>Mortierella</taxon>
    </lineage>
</organism>
<gene>
    <name evidence="3" type="ORF">BGZ70_003732</name>
</gene>
<feature type="region of interest" description="Disordered" evidence="2">
    <location>
        <begin position="440"/>
        <end position="520"/>
    </location>
</feature>
<reference evidence="3" key="1">
    <citation type="journal article" date="2020" name="Fungal Divers.">
        <title>Resolving the Mortierellaceae phylogeny through synthesis of multi-gene phylogenetics and phylogenomics.</title>
        <authorList>
            <person name="Vandepol N."/>
            <person name="Liber J."/>
            <person name="Desiro A."/>
            <person name="Na H."/>
            <person name="Kennedy M."/>
            <person name="Barry K."/>
            <person name="Grigoriev I.V."/>
            <person name="Miller A.N."/>
            <person name="O'Donnell K."/>
            <person name="Stajich J.E."/>
            <person name="Bonito G."/>
        </authorList>
    </citation>
    <scope>NUCLEOTIDE SEQUENCE</scope>
    <source>
        <strain evidence="3">CK1249</strain>
    </source>
</reference>
<feature type="compositionally biased region" description="Acidic residues" evidence="2">
    <location>
        <begin position="472"/>
        <end position="501"/>
    </location>
</feature>
<proteinExistence type="predicted"/>
<accession>A0A9P6JDS0</accession>
<dbReference type="EMBL" id="JAAAHY010000205">
    <property type="protein sequence ID" value="KAF9965940.1"/>
    <property type="molecule type" value="Genomic_DNA"/>
</dbReference>